<evidence type="ECO:0000313" key="2">
    <source>
        <dbReference type="EMBL" id="PJK31669.1"/>
    </source>
</evidence>
<evidence type="ECO:0000256" key="1">
    <source>
        <dbReference type="SAM" id="MobiDB-lite"/>
    </source>
</evidence>
<dbReference type="EMBL" id="PHIG01000004">
    <property type="protein sequence ID" value="PJK31669.1"/>
    <property type="molecule type" value="Genomic_DNA"/>
</dbReference>
<protein>
    <submittedName>
        <fullName evidence="2">Uncharacterized protein</fullName>
    </submittedName>
</protein>
<reference evidence="2 3" key="1">
    <citation type="submission" date="2017-11" db="EMBL/GenBank/DDBJ databases">
        <title>Draft genome sequence of Rhizobiales bacterium SY3-13.</title>
        <authorList>
            <person name="Sun C."/>
        </authorList>
    </citation>
    <scope>NUCLEOTIDE SEQUENCE [LARGE SCALE GENOMIC DNA]</scope>
    <source>
        <strain evidence="2 3">SY3-13</strain>
    </source>
</reference>
<keyword evidence="3" id="KW-1185">Reference proteome</keyword>
<organism evidence="2 3">
    <name type="scientific">Minwuia thermotolerans</name>
    <dbReference type="NCBI Taxonomy" id="2056226"/>
    <lineage>
        <taxon>Bacteria</taxon>
        <taxon>Pseudomonadati</taxon>
        <taxon>Pseudomonadota</taxon>
        <taxon>Alphaproteobacteria</taxon>
        <taxon>Minwuiales</taxon>
        <taxon>Minwuiaceae</taxon>
        <taxon>Minwuia</taxon>
    </lineage>
</organism>
<accession>A0A2M9G7H3</accession>
<feature type="region of interest" description="Disordered" evidence="1">
    <location>
        <begin position="81"/>
        <end position="102"/>
    </location>
</feature>
<comment type="caution">
    <text evidence="2">The sequence shown here is derived from an EMBL/GenBank/DDBJ whole genome shotgun (WGS) entry which is preliminary data.</text>
</comment>
<proteinExistence type="predicted"/>
<dbReference type="AlphaFoldDB" id="A0A2M9G7H3"/>
<evidence type="ECO:0000313" key="3">
    <source>
        <dbReference type="Proteomes" id="UP000229498"/>
    </source>
</evidence>
<sequence length="102" mass="11279">MTGFGAAFLVDLEAMPPPGNYLNAYEHQSQTVPWRTDSDGGAWRVLTLGEDIRVFEYRRDMVRRREVTAAPPGCLEGLLTRLDGEGAPGGPRGLSSARQWRC</sequence>
<dbReference type="Proteomes" id="UP000229498">
    <property type="component" value="Unassembled WGS sequence"/>
</dbReference>
<gene>
    <name evidence="2" type="ORF">CVT23_01060</name>
</gene>
<name>A0A2M9G7H3_9PROT</name>